<gene>
    <name evidence="10" type="ORF">O3P69_009808</name>
</gene>
<evidence type="ECO:0000313" key="10">
    <source>
        <dbReference type="EMBL" id="KAK8376415.1"/>
    </source>
</evidence>
<dbReference type="GO" id="GO:0006508">
    <property type="term" value="P:proteolysis"/>
    <property type="evidence" value="ECO:0007669"/>
    <property type="project" value="UniProtKB-KW"/>
</dbReference>
<dbReference type="PROSITE" id="PS50240">
    <property type="entry name" value="TRYPSIN_DOM"/>
    <property type="match status" value="1"/>
</dbReference>
<dbReference type="GO" id="GO:0005576">
    <property type="term" value="C:extracellular region"/>
    <property type="evidence" value="ECO:0007669"/>
    <property type="project" value="UniProtKB-SubCell"/>
</dbReference>
<keyword evidence="2" id="KW-0964">Secreted</keyword>
<evidence type="ECO:0000256" key="7">
    <source>
        <dbReference type="SAM" id="MobiDB-lite"/>
    </source>
</evidence>
<feature type="signal peptide" evidence="8">
    <location>
        <begin position="1"/>
        <end position="22"/>
    </location>
</feature>
<feature type="chain" id="PRO_5043654119" description="Peptidase S1 domain-containing protein" evidence="8">
    <location>
        <begin position="23"/>
        <end position="478"/>
    </location>
</feature>
<evidence type="ECO:0000256" key="4">
    <source>
        <dbReference type="ARBA" id="ARBA00023157"/>
    </source>
</evidence>
<keyword evidence="4" id="KW-1015">Disulfide bond</keyword>
<dbReference type="InterPro" id="IPR018114">
    <property type="entry name" value="TRYPSIN_HIS"/>
</dbReference>
<dbReference type="SMART" id="SM00020">
    <property type="entry name" value="Tryp_SPc"/>
    <property type="match status" value="1"/>
</dbReference>
<evidence type="ECO:0000256" key="2">
    <source>
        <dbReference type="ARBA" id="ARBA00022525"/>
    </source>
</evidence>
<evidence type="ECO:0000256" key="6">
    <source>
        <dbReference type="RuleBase" id="RU363034"/>
    </source>
</evidence>
<keyword evidence="11" id="KW-1185">Reference proteome</keyword>
<evidence type="ECO:0000256" key="1">
    <source>
        <dbReference type="ARBA" id="ARBA00004613"/>
    </source>
</evidence>
<comment type="subcellular location">
    <subcellularLocation>
        <location evidence="1">Secreted</location>
    </subcellularLocation>
</comment>
<dbReference type="InterPro" id="IPR033116">
    <property type="entry name" value="TRYPSIN_SER"/>
</dbReference>
<accession>A0AAW0SLX5</accession>
<dbReference type="Proteomes" id="UP001487740">
    <property type="component" value="Unassembled WGS sequence"/>
</dbReference>
<dbReference type="InterPro" id="IPR009003">
    <property type="entry name" value="Peptidase_S1_PA"/>
</dbReference>
<feature type="domain" description="Peptidase S1" evidence="9">
    <location>
        <begin position="110"/>
        <end position="407"/>
    </location>
</feature>
<feature type="region of interest" description="Disordered" evidence="7">
    <location>
        <begin position="207"/>
        <end position="226"/>
    </location>
</feature>
<dbReference type="PRINTS" id="PR00722">
    <property type="entry name" value="CHYMOTRYPSIN"/>
</dbReference>
<keyword evidence="5" id="KW-0325">Glycoprotein</keyword>
<evidence type="ECO:0000313" key="11">
    <source>
        <dbReference type="Proteomes" id="UP001487740"/>
    </source>
</evidence>
<keyword evidence="3 8" id="KW-0732">Signal</keyword>
<dbReference type="EMBL" id="JARAKH010000048">
    <property type="protein sequence ID" value="KAK8376415.1"/>
    <property type="molecule type" value="Genomic_DNA"/>
</dbReference>
<reference evidence="10 11" key="1">
    <citation type="submission" date="2023-03" db="EMBL/GenBank/DDBJ databases">
        <title>High-quality genome of Scylla paramamosain provides insights in environmental adaptation.</title>
        <authorList>
            <person name="Zhang L."/>
        </authorList>
    </citation>
    <scope>NUCLEOTIDE SEQUENCE [LARGE SCALE GENOMIC DNA]</scope>
    <source>
        <strain evidence="10">LZ_2023a</strain>
        <tissue evidence="10">Muscle</tissue>
    </source>
</reference>
<dbReference type="PROSITE" id="PS00134">
    <property type="entry name" value="TRYPSIN_HIS"/>
    <property type="match status" value="1"/>
</dbReference>
<organism evidence="10 11">
    <name type="scientific">Scylla paramamosain</name>
    <name type="common">Mud crab</name>
    <dbReference type="NCBI Taxonomy" id="85552"/>
    <lineage>
        <taxon>Eukaryota</taxon>
        <taxon>Metazoa</taxon>
        <taxon>Ecdysozoa</taxon>
        <taxon>Arthropoda</taxon>
        <taxon>Crustacea</taxon>
        <taxon>Multicrustacea</taxon>
        <taxon>Malacostraca</taxon>
        <taxon>Eumalacostraca</taxon>
        <taxon>Eucarida</taxon>
        <taxon>Decapoda</taxon>
        <taxon>Pleocyemata</taxon>
        <taxon>Brachyura</taxon>
        <taxon>Eubrachyura</taxon>
        <taxon>Portunoidea</taxon>
        <taxon>Portunidae</taxon>
        <taxon>Portuninae</taxon>
        <taxon>Scylla</taxon>
    </lineage>
</organism>
<dbReference type="FunFam" id="2.40.10.10:FF:000054">
    <property type="entry name" value="Complement C1r subcomponent"/>
    <property type="match status" value="1"/>
</dbReference>
<protein>
    <recommendedName>
        <fullName evidence="9">Peptidase S1 domain-containing protein</fullName>
    </recommendedName>
</protein>
<dbReference type="GO" id="GO:0004252">
    <property type="term" value="F:serine-type endopeptidase activity"/>
    <property type="evidence" value="ECO:0007669"/>
    <property type="project" value="InterPro"/>
</dbReference>
<keyword evidence="6" id="KW-0645">Protease</keyword>
<evidence type="ECO:0000256" key="3">
    <source>
        <dbReference type="ARBA" id="ARBA00022729"/>
    </source>
</evidence>
<sequence>MWVGKLGLVVWVYAATWCCVSAEVLQGNGLPGEDCLMGGGVVGYCEEVKACLGDGGVVEREGRVQLCRPHHNDIYVCCRKPRLVAKELCEAWAGYWRDENGNCATETPLIVGGQEANIGEFPNAVLIGSKYKNEGIRYECGGSLISPYHVLTAAHCVFVHSPHLTYWAKFGEHDTSHDGTSDFTPVLRGHIPSSLYRAAELQERTLTARSNTSFSGDPTSTPPGPEMTSVEQVIEMEFKEVHPHYPRLYNYHDIAVARLKSPVKFTRRVLPACLPLDPTDDYQNKRLTVVGWGHTASGMQEMSSTLQKVEIPVVDLLTCFSKVVNPYSIPMGITKDMLCAGELGKDSCQGDSGGPLMDRVAVRGATCEHTVVGVVSFGVGAGRSRCGRLGVYARVSSYLDWITGIIAPNSTGQGAYHTTTTTTTTATTNSSIISVTTPTTTKTTTTTTAATTTARVTATTESVPELLEIMFERMTEGL</sequence>
<dbReference type="InterPro" id="IPR001314">
    <property type="entry name" value="Peptidase_S1A"/>
</dbReference>
<dbReference type="Gene3D" id="2.40.10.10">
    <property type="entry name" value="Trypsin-like serine proteases"/>
    <property type="match status" value="1"/>
</dbReference>
<comment type="caution">
    <text evidence="10">The sequence shown here is derived from an EMBL/GenBank/DDBJ whole genome shotgun (WGS) entry which is preliminary data.</text>
</comment>
<dbReference type="AlphaFoldDB" id="A0AAW0SLX5"/>
<dbReference type="InterPro" id="IPR043504">
    <property type="entry name" value="Peptidase_S1_PA_chymotrypsin"/>
</dbReference>
<dbReference type="PANTHER" id="PTHR24258">
    <property type="entry name" value="SERINE PROTEASE-RELATED"/>
    <property type="match status" value="1"/>
</dbReference>
<dbReference type="CDD" id="cd00190">
    <property type="entry name" value="Tryp_SPc"/>
    <property type="match status" value="1"/>
</dbReference>
<evidence type="ECO:0000256" key="5">
    <source>
        <dbReference type="ARBA" id="ARBA00023180"/>
    </source>
</evidence>
<dbReference type="Pfam" id="PF00089">
    <property type="entry name" value="Trypsin"/>
    <property type="match status" value="2"/>
</dbReference>
<evidence type="ECO:0000259" key="9">
    <source>
        <dbReference type="PROSITE" id="PS50240"/>
    </source>
</evidence>
<evidence type="ECO:0000256" key="8">
    <source>
        <dbReference type="SAM" id="SignalP"/>
    </source>
</evidence>
<feature type="compositionally biased region" description="Polar residues" evidence="7">
    <location>
        <begin position="207"/>
        <end position="219"/>
    </location>
</feature>
<dbReference type="PROSITE" id="PS00135">
    <property type="entry name" value="TRYPSIN_SER"/>
    <property type="match status" value="1"/>
</dbReference>
<dbReference type="SUPFAM" id="SSF50494">
    <property type="entry name" value="Trypsin-like serine proteases"/>
    <property type="match status" value="1"/>
</dbReference>
<dbReference type="PANTHER" id="PTHR24258:SF136">
    <property type="entry name" value="GH06673P-RELATED"/>
    <property type="match status" value="1"/>
</dbReference>
<proteinExistence type="predicted"/>
<keyword evidence="6" id="KW-0378">Hydrolase</keyword>
<dbReference type="InterPro" id="IPR001254">
    <property type="entry name" value="Trypsin_dom"/>
</dbReference>
<keyword evidence="6" id="KW-0720">Serine protease</keyword>
<name>A0AAW0SLX5_SCYPA</name>